<dbReference type="EMBL" id="JBBLZC010000006">
    <property type="protein sequence ID" value="MEK0083064.1"/>
    <property type="molecule type" value="Genomic_DNA"/>
</dbReference>
<name>A0ABU8XPQ1_9PROT</name>
<dbReference type="Gene3D" id="3.40.50.720">
    <property type="entry name" value="NAD(P)-binding Rossmann-like Domain"/>
    <property type="match status" value="1"/>
</dbReference>
<dbReference type="NCBIfam" id="TIGR03023">
    <property type="entry name" value="WcaJ_sugtrans"/>
    <property type="match status" value="1"/>
</dbReference>
<reference evidence="10 11" key="1">
    <citation type="submission" date="2024-01" db="EMBL/GenBank/DDBJ databases">
        <title>Multi-omics insights into the function and evolution of sodium benzoate biodegradation pathways in Benzoatithermus flavus gen. nov., sp. nov. from hot spring.</title>
        <authorList>
            <person name="Hu C.-J."/>
            <person name="Li W.-J."/>
        </authorList>
    </citation>
    <scope>NUCLEOTIDE SEQUENCE [LARGE SCALE GENOMIC DNA]</scope>
    <source>
        <strain evidence="10 11">SYSU G07066</strain>
    </source>
</reference>
<evidence type="ECO:0000256" key="5">
    <source>
        <dbReference type="ARBA" id="ARBA00022989"/>
    </source>
</evidence>
<keyword evidence="3 10" id="KW-0808">Transferase</keyword>
<feature type="domain" description="Bacterial sugar transferase" evidence="9">
    <location>
        <begin position="286"/>
        <end position="473"/>
    </location>
</feature>
<keyword evidence="6 8" id="KW-0472">Membrane</keyword>
<dbReference type="SUPFAM" id="SSF51735">
    <property type="entry name" value="NAD(P)-binding Rossmann-fold domains"/>
    <property type="match status" value="1"/>
</dbReference>
<dbReference type="InterPro" id="IPR003362">
    <property type="entry name" value="Bact_transf"/>
</dbReference>
<sequence length="480" mass="53049">MRAELPLIAAAGGRGRQLSGAGARALAEGMVRIADLAAIGLSGIATILWRFAGMSVPAVAVTALLLGLVLGGNVLQLFRLYRADRLASLGFQLPRVLAGWTATVAVLLGVLYSFKVAHDLSRLWVGSWFLAGLASLLAVRVAARIVLSRRDVARRLAVVGLGEHLPALLRRLGAVGPAFQVAAALDLDQSLLGRWPRGIVPLHGFADLERCVYDGEIDQIVLALPARDDGLLERTLRTLRHLPVDVSWAPELPEARVPILGIIQAGDVPLVRLLERPLDGWRYVLKSLEDRILAGLVLLFTAPVMLAIALAVKLDSPGPVFYRQKRHGFSKQPIEVLKFRSMYVDRCDAPDAKTVRQATRDDPRVTRVGRFLRRTSLDELPQLVNVLKGEMSLVGPRPHAMAHDDHYARLIDDYLGRHRVKPGITGWAQVNGFRGETRTTEEMRRRIELDLEYIDNWSLWLDVRILLRTAMVGFSHDNAY</sequence>
<evidence type="ECO:0000256" key="8">
    <source>
        <dbReference type="SAM" id="Phobius"/>
    </source>
</evidence>
<gene>
    <name evidence="10" type="ORF">U1T56_07870</name>
</gene>
<evidence type="ECO:0000313" key="10">
    <source>
        <dbReference type="EMBL" id="MEK0083064.1"/>
    </source>
</evidence>
<evidence type="ECO:0000256" key="1">
    <source>
        <dbReference type="ARBA" id="ARBA00004141"/>
    </source>
</evidence>
<dbReference type="Proteomes" id="UP001375743">
    <property type="component" value="Unassembled WGS sequence"/>
</dbReference>
<comment type="similarity">
    <text evidence="2">Belongs to the bacterial sugar transferase family.</text>
</comment>
<dbReference type="Pfam" id="PF02397">
    <property type="entry name" value="Bac_transf"/>
    <property type="match status" value="1"/>
</dbReference>
<evidence type="ECO:0000313" key="11">
    <source>
        <dbReference type="Proteomes" id="UP001375743"/>
    </source>
</evidence>
<evidence type="ECO:0000256" key="2">
    <source>
        <dbReference type="ARBA" id="ARBA00006464"/>
    </source>
</evidence>
<dbReference type="InterPro" id="IPR017475">
    <property type="entry name" value="EPS_sugar_tfrase"/>
</dbReference>
<dbReference type="Pfam" id="PF13727">
    <property type="entry name" value="CoA_binding_3"/>
    <property type="match status" value="1"/>
</dbReference>
<accession>A0ABU8XPQ1</accession>
<dbReference type="NCBIfam" id="TIGR03025">
    <property type="entry name" value="EPS_sugtrans"/>
    <property type="match status" value="1"/>
</dbReference>
<dbReference type="InterPro" id="IPR036291">
    <property type="entry name" value="NAD(P)-bd_dom_sf"/>
</dbReference>
<dbReference type="EC" id="2.7.8.31" evidence="10"/>
<evidence type="ECO:0000256" key="3">
    <source>
        <dbReference type="ARBA" id="ARBA00022679"/>
    </source>
</evidence>
<proteinExistence type="inferred from homology"/>
<dbReference type="GO" id="GO:0089702">
    <property type="term" value="F:undecaprenyl-phosphate glucose phosphotransferase activity"/>
    <property type="evidence" value="ECO:0007669"/>
    <property type="project" value="UniProtKB-EC"/>
</dbReference>
<comment type="subcellular location">
    <subcellularLocation>
        <location evidence="1">Membrane</location>
        <topology evidence="1">Multi-pass membrane protein</topology>
    </subcellularLocation>
</comment>
<keyword evidence="4 8" id="KW-0812">Transmembrane</keyword>
<dbReference type="InterPro" id="IPR017473">
    <property type="entry name" value="Undecaprenyl-P_gluc_Ptfrase"/>
</dbReference>
<evidence type="ECO:0000259" key="9">
    <source>
        <dbReference type="Pfam" id="PF02397"/>
    </source>
</evidence>
<dbReference type="RefSeq" id="WP_418158911.1">
    <property type="nucleotide sequence ID" value="NZ_JBBLZC010000006.1"/>
</dbReference>
<keyword evidence="11" id="KW-1185">Reference proteome</keyword>
<dbReference type="PANTHER" id="PTHR30576">
    <property type="entry name" value="COLANIC BIOSYNTHESIS UDP-GLUCOSE LIPID CARRIER TRANSFERASE"/>
    <property type="match status" value="1"/>
</dbReference>
<feature type="transmembrane region" description="Helical" evidence="8">
    <location>
        <begin position="292"/>
        <end position="312"/>
    </location>
</feature>
<organism evidence="10 11">
    <name type="scientific">Benzoatithermus flavus</name>
    <dbReference type="NCBI Taxonomy" id="3108223"/>
    <lineage>
        <taxon>Bacteria</taxon>
        <taxon>Pseudomonadati</taxon>
        <taxon>Pseudomonadota</taxon>
        <taxon>Alphaproteobacteria</taxon>
        <taxon>Geminicoccales</taxon>
        <taxon>Geminicoccaceae</taxon>
        <taxon>Benzoatithermus</taxon>
    </lineage>
</organism>
<evidence type="ECO:0000256" key="4">
    <source>
        <dbReference type="ARBA" id="ARBA00022692"/>
    </source>
</evidence>
<feature type="transmembrane region" description="Helical" evidence="8">
    <location>
        <begin position="58"/>
        <end position="81"/>
    </location>
</feature>
<keyword evidence="5 8" id="KW-1133">Transmembrane helix</keyword>
<keyword evidence="7" id="KW-0270">Exopolysaccharide synthesis</keyword>
<evidence type="ECO:0000256" key="7">
    <source>
        <dbReference type="ARBA" id="ARBA00023169"/>
    </source>
</evidence>
<feature type="transmembrane region" description="Helical" evidence="8">
    <location>
        <begin position="126"/>
        <end position="147"/>
    </location>
</feature>
<dbReference type="PANTHER" id="PTHR30576:SF0">
    <property type="entry name" value="UNDECAPRENYL-PHOSPHATE N-ACETYLGALACTOSAMINYL 1-PHOSPHATE TRANSFERASE-RELATED"/>
    <property type="match status" value="1"/>
</dbReference>
<comment type="caution">
    <text evidence="10">The sequence shown here is derived from an EMBL/GenBank/DDBJ whole genome shotgun (WGS) entry which is preliminary data.</text>
</comment>
<protein>
    <submittedName>
        <fullName evidence="10">Undecaprenyl-phosphate glucose phosphotransferase</fullName>
        <ecNumber evidence="10">2.7.8.31</ecNumber>
    </submittedName>
</protein>
<evidence type="ECO:0000256" key="6">
    <source>
        <dbReference type="ARBA" id="ARBA00023136"/>
    </source>
</evidence>
<feature type="transmembrane region" description="Helical" evidence="8">
    <location>
        <begin position="93"/>
        <end position="114"/>
    </location>
</feature>